<gene>
    <name evidence="3" type="ORF">GEV37_07925</name>
</gene>
<protein>
    <submittedName>
        <fullName evidence="3">Helix-turn-helix transcriptional regulator</fullName>
    </submittedName>
</protein>
<dbReference type="Gene3D" id="1.10.260.40">
    <property type="entry name" value="lambda repressor-like DNA-binding domains"/>
    <property type="match status" value="1"/>
</dbReference>
<evidence type="ECO:0000259" key="2">
    <source>
        <dbReference type="PROSITE" id="PS50943"/>
    </source>
</evidence>
<dbReference type="RefSeq" id="WP_227389695.1">
    <property type="nucleotide sequence ID" value="NZ_JBHSCJ010000010.1"/>
</dbReference>
<evidence type="ECO:0000256" key="1">
    <source>
        <dbReference type="ARBA" id="ARBA00023125"/>
    </source>
</evidence>
<reference evidence="3 4" key="1">
    <citation type="journal article" date="2021" name="Sci. Rep.">
        <title>Genome analysis of a halophilic bacterium Halomonas malpeensis YU-PRIM-29(T) reveals its exopolysaccharide and pigment producing capabilities.</title>
        <authorList>
            <person name="Athmika"/>
            <person name="Ghate S.D."/>
            <person name="Arun A.B."/>
            <person name="Rao S.S."/>
            <person name="Kumar S.T.A."/>
            <person name="Kandiyil M.K."/>
            <person name="Saptami K."/>
            <person name="Rekha P.D."/>
        </authorList>
    </citation>
    <scope>NUCLEOTIDE SEQUENCE [LARGE SCALE GENOMIC DNA]</scope>
    <source>
        <strain evidence="4">prim 29</strain>
    </source>
</reference>
<dbReference type="SUPFAM" id="SSF47413">
    <property type="entry name" value="lambda repressor-like DNA-binding domains"/>
    <property type="match status" value="1"/>
</dbReference>
<proteinExistence type="predicted"/>
<dbReference type="CDD" id="cd00093">
    <property type="entry name" value="HTH_XRE"/>
    <property type="match status" value="1"/>
</dbReference>
<dbReference type="EMBL" id="WHVL01000002">
    <property type="protein sequence ID" value="MCB8889040.1"/>
    <property type="molecule type" value="Genomic_DNA"/>
</dbReference>
<organism evidence="3 4">
    <name type="scientific">Vreelandella malpeensis</name>
    <dbReference type="NCBI Taxonomy" id="1172368"/>
    <lineage>
        <taxon>Bacteria</taxon>
        <taxon>Pseudomonadati</taxon>
        <taxon>Pseudomonadota</taxon>
        <taxon>Gammaproteobacteria</taxon>
        <taxon>Oceanospirillales</taxon>
        <taxon>Halomonadaceae</taxon>
        <taxon>Vreelandella</taxon>
    </lineage>
</organism>
<evidence type="ECO:0000313" key="3">
    <source>
        <dbReference type="EMBL" id="MCB8889040.1"/>
    </source>
</evidence>
<dbReference type="PROSITE" id="PS50943">
    <property type="entry name" value="HTH_CROC1"/>
    <property type="match status" value="1"/>
</dbReference>
<dbReference type="InterPro" id="IPR010982">
    <property type="entry name" value="Lambda_DNA-bd_dom_sf"/>
</dbReference>
<keyword evidence="4" id="KW-1185">Reference proteome</keyword>
<dbReference type="Pfam" id="PF01381">
    <property type="entry name" value="HTH_3"/>
    <property type="match status" value="1"/>
</dbReference>
<feature type="domain" description="HTH cro/C1-type" evidence="2">
    <location>
        <begin position="17"/>
        <end position="71"/>
    </location>
</feature>
<dbReference type="PANTHER" id="PTHR46558">
    <property type="entry name" value="TRACRIPTIONAL REGULATORY PROTEIN-RELATED-RELATED"/>
    <property type="match status" value="1"/>
</dbReference>
<sequence length="116" mass="13140">MKKNEQQRIAGNIGGAIAKQRTRCQMTQEEVAERLGIGNEAVSRIERGRVIPNIIRLMELAQIFDCETAELLGEASTQIDDQTRRIRSLLLPLDQRDRQLILQLTENLANRLNDGS</sequence>
<keyword evidence="1" id="KW-0238">DNA-binding</keyword>
<dbReference type="SMART" id="SM00530">
    <property type="entry name" value="HTH_XRE"/>
    <property type="match status" value="1"/>
</dbReference>
<evidence type="ECO:0000313" key="4">
    <source>
        <dbReference type="Proteomes" id="UP001319882"/>
    </source>
</evidence>
<dbReference type="PANTHER" id="PTHR46558:SF11">
    <property type="entry name" value="HTH-TYPE TRANSCRIPTIONAL REGULATOR XRE"/>
    <property type="match status" value="1"/>
</dbReference>
<accession>A0ABS8DT55</accession>
<name>A0ABS8DT55_9GAMM</name>
<dbReference type="InterPro" id="IPR001387">
    <property type="entry name" value="Cro/C1-type_HTH"/>
</dbReference>
<dbReference type="Proteomes" id="UP001319882">
    <property type="component" value="Unassembled WGS sequence"/>
</dbReference>
<comment type="caution">
    <text evidence="3">The sequence shown here is derived from an EMBL/GenBank/DDBJ whole genome shotgun (WGS) entry which is preliminary data.</text>
</comment>